<reference evidence="1 2" key="1">
    <citation type="submission" date="2021-07" db="EMBL/GenBank/DDBJ databases">
        <title>The Aristolochia fimbriata genome: insights into angiosperm evolution, floral development and chemical biosynthesis.</title>
        <authorList>
            <person name="Jiao Y."/>
        </authorList>
    </citation>
    <scope>NUCLEOTIDE SEQUENCE [LARGE SCALE GENOMIC DNA]</scope>
    <source>
        <strain evidence="1">IBCAS-2021</strain>
        <tissue evidence="1">Leaf</tissue>
    </source>
</reference>
<organism evidence="1 2">
    <name type="scientific">Aristolochia fimbriata</name>
    <name type="common">White veined hardy Dutchman's pipe vine</name>
    <dbReference type="NCBI Taxonomy" id="158543"/>
    <lineage>
        <taxon>Eukaryota</taxon>
        <taxon>Viridiplantae</taxon>
        <taxon>Streptophyta</taxon>
        <taxon>Embryophyta</taxon>
        <taxon>Tracheophyta</taxon>
        <taxon>Spermatophyta</taxon>
        <taxon>Magnoliopsida</taxon>
        <taxon>Magnoliidae</taxon>
        <taxon>Piperales</taxon>
        <taxon>Aristolochiaceae</taxon>
        <taxon>Aristolochia</taxon>
    </lineage>
</organism>
<gene>
    <name evidence="1" type="ORF">H6P81_017745</name>
</gene>
<comment type="caution">
    <text evidence="1">The sequence shown here is derived from an EMBL/GenBank/DDBJ whole genome shotgun (WGS) entry which is preliminary data.</text>
</comment>
<sequence>MRLGDSAVDGLRVDEGDREALLRELQGEVNCGDYVALERVANDEAMGLFFDVKIFGLDVTPSSTCLSLNEHRSSKNVFEVAVVSEIFRKLFAVISFSSSFDFFILSVSCIYVRLSEVNLV</sequence>
<dbReference type="EMBL" id="JAINDJ010000007">
    <property type="protein sequence ID" value="KAG9441891.1"/>
    <property type="molecule type" value="Genomic_DNA"/>
</dbReference>
<name>A0AAV7E0I3_ARIFI</name>
<evidence type="ECO:0000313" key="1">
    <source>
        <dbReference type="EMBL" id="KAG9441891.1"/>
    </source>
</evidence>
<keyword evidence="2" id="KW-1185">Reference proteome</keyword>
<dbReference type="Proteomes" id="UP000825729">
    <property type="component" value="Unassembled WGS sequence"/>
</dbReference>
<proteinExistence type="predicted"/>
<evidence type="ECO:0000313" key="2">
    <source>
        <dbReference type="Proteomes" id="UP000825729"/>
    </source>
</evidence>
<accession>A0AAV7E0I3</accession>
<dbReference type="AlphaFoldDB" id="A0AAV7E0I3"/>
<protein>
    <submittedName>
        <fullName evidence="1">Uncharacterized protein</fullName>
    </submittedName>
</protein>